<dbReference type="Pfam" id="PF00795">
    <property type="entry name" value="CN_hydrolase"/>
    <property type="match status" value="1"/>
</dbReference>
<dbReference type="GO" id="GO:0016787">
    <property type="term" value="F:hydrolase activity"/>
    <property type="evidence" value="ECO:0007669"/>
    <property type="project" value="UniProtKB-KW"/>
</dbReference>
<reference evidence="4" key="1">
    <citation type="submission" date="2016-10" db="EMBL/GenBank/DDBJ databases">
        <authorList>
            <person name="Varghese N."/>
            <person name="Submissions S."/>
        </authorList>
    </citation>
    <scope>NUCLEOTIDE SEQUENCE [LARGE SCALE GENOMIC DNA]</scope>
    <source>
        <strain evidence="4">DSM 44654</strain>
    </source>
</reference>
<accession>A0A1H5R450</accession>
<dbReference type="PANTHER" id="PTHR23088">
    <property type="entry name" value="NITRILASE-RELATED"/>
    <property type="match status" value="1"/>
</dbReference>
<organism evidence="3 4">
    <name type="scientific">Amycolatopsis pretoriensis</name>
    <dbReference type="NCBI Taxonomy" id="218821"/>
    <lineage>
        <taxon>Bacteria</taxon>
        <taxon>Bacillati</taxon>
        <taxon>Actinomycetota</taxon>
        <taxon>Actinomycetes</taxon>
        <taxon>Pseudonocardiales</taxon>
        <taxon>Pseudonocardiaceae</taxon>
        <taxon>Amycolatopsis</taxon>
    </lineage>
</organism>
<sequence length="270" mass="29207">MKVALVQVASPADEPAADRRARVGELVRSAATADLVVLPELWAAGYFAFDAYETEAEPFEGPTLSAAKTWARELGAHIHLGSFVERDTDGRLFNTAVLVSPAGEVEHVYRKIHVFGYRSREAELLTPGDGISVATTELGPVAATTCYDLRFPELWRGLADGGAHLIVVPAAWPAARREHWRLFTSCRAVEEQVLLVACNAVGVQDGVELGGHSRVVDPWGTVLAEAGTEPGITWCDVDPGVVERARAEFPVLADRRTDLPFTARTARTPV</sequence>
<dbReference type="SUPFAM" id="SSF56317">
    <property type="entry name" value="Carbon-nitrogen hydrolase"/>
    <property type="match status" value="1"/>
</dbReference>
<evidence type="ECO:0000313" key="3">
    <source>
        <dbReference type="EMBL" id="SEF32177.1"/>
    </source>
</evidence>
<dbReference type="PANTHER" id="PTHR23088:SF27">
    <property type="entry name" value="DEAMINATED GLUTATHIONE AMIDASE"/>
    <property type="match status" value="1"/>
</dbReference>
<dbReference type="InterPro" id="IPR036526">
    <property type="entry name" value="C-N_Hydrolase_sf"/>
</dbReference>
<comment type="similarity">
    <text evidence="1">Belongs to the carbon-nitrogen hydrolase superfamily. NIT1/NIT2 family.</text>
</comment>
<dbReference type="OrthoDB" id="9811121at2"/>
<gene>
    <name evidence="3" type="ORF">SAMN05421837_106110</name>
</gene>
<keyword evidence="4" id="KW-1185">Reference proteome</keyword>
<dbReference type="Gene3D" id="3.60.110.10">
    <property type="entry name" value="Carbon-nitrogen hydrolase"/>
    <property type="match status" value="1"/>
</dbReference>
<evidence type="ECO:0000256" key="1">
    <source>
        <dbReference type="ARBA" id="ARBA00010613"/>
    </source>
</evidence>
<proteinExistence type="inferred from homology"/>
<dbReference type="InterPro" id="IPR003010">
    <property type="entry name" value="C-N_Hydrolase"/>
</dbReference>
<protein>
    <submittedName>
        <fullName evidence="3">Predicted amidohydrolase</fullName>
    </submittedName>
</protein>
<feature type="domain" description="CN hydrolase" evidence="2">
    <location>
        <begin position="1"/>
        <end position="239"/>
    </location>
</feature>
<evidence type="ECO:0000313" key="4">
    <source>
        <dbReference type="Proteomes" id="UP000198878"/>
    </source>
</evidence>
<dbReference type="InterPro" id="IPR001110">
    <property type="entry name" value="UPF0012_CS"/>
</dbReference>
<name>A0A1H5R450_9PSEU</name>
<dbReference type="RefSeq" id="WP_086678781.1">
    <property type="nucleotide sequence ID" value="NZ_FNUJ01000006.1"/>
</dbReference>
<dbReference type="PROSITE" id="PS50263">
    <property type="entry name" value="CN_HYDROLASE"/>
    <property type="match status" value="1"/>
</dbReference>
<dbReference type="EMBL" id="FNUJ01000006">
    <property type="protein sequence ID" value="SEF32177.1"/>
    <property type="molecule type" value="Genomic_DNA"/>
</dbReference>
<evidence type="ECO:0000259" key="2">
    <source>
        <dbReference type="PROSITE" id="PS50263"/>
    </source>
</evidence>
<dbReference type="CDD" id="cd07583">
    <property type="entry name" value="nitrilase_5"/>
    <property type="match status" value="1"/>
</dbReference>
<dbReference type="PROSITE" id="PS01227">
    <property type="entry name" value="UPF0012"/>
    <property type="match status" value="1"/>
</dbReference>
<dbReference type="Proteomes" id="UP000198878">
    <property type="component" value="Unassembled WGS sequence"/>
</dbReference>
<keyword evidence="3" id="KW-0378">Hydrolase</keyword>
<dbReference type="AlphaFoldDB" id="A0A1H5R450"/>
<dbReference type="STRING" id="218821.SAMN05421837_106110"/>